<accession>A0A921JY61</accession>
<dbReference type="InterPro" id="IPR003593">
    <property type="entry name" value="AAA+_ATPase"/>
</dbReference>
<dbReference type="PROSITE" id="PS50893">
    <property type="entry name" value="ABC_TRANSPORTER_2"/>
    <property type="match status" value="1"/>
</dbReference>
<evidence type="ECO:0000256" key="4">
    <source>
        <dbReference type="ARBA" id="ARBA00022496"/>
    </source>
</evidence>
<dbReference type="Proteomes" id="UP000776650">
    <property type="component" value="Unassembled WGS sequence"/>
</dbReference>
<feature type="region of interest" description="Disordered" evidence="10">
    <location>
        <begin position="1"/>
        <end position="22"/>
    </location>
</feature>
<evidence type="ECO:0000256" key="1">
    <source>
        <dbReference type="ARBA" id="ARBA00004202"/>
    </source>
</evidence>
<gene>
    <name evidence="12" type="ORF">K8V11_07610</name>
</gene>
<dbReference type="CDD" id="cd03214">
    <property type="entry name" value="ABC_Iron-Siderophores_B12_Hemin"/>
    <property type="match status" value="1"/>
</dbReference>
<dbReference type="GO" id="GO:0016887">
    <property type="term" value="F:ATP hydrolysis activity"/>
    <property type="evidence" value="ECO:0007669"/>
    <property type="project" value="InterPro"/>
</dbReference>
<comment type="subcellular location">
    <subcellularLocation>
        <location evidence="1">Cell membrane</location>
        <topology evidence="1">Peripheral membrane protein</topology>
    </subcellularLocation>
</comment>
<organism evidence="12 13">
    <name type="scientific">Dietzia timorensis</name>
    <dbReference type="NCBI Taxonomy" id="499555"/>
    <lineage>
        <taxon>Bacteria</taxon>
        <taxon>Bacillati</taxon>
        <taxon>Actinomycetota</taxon>
        <taxon>Actinomycetes</taxon>
        <taxon>Mycobacteriales</taxon>
        <taxon>Dietziaceae</taxon>
        <taxon>Dietzia</taxon>
    </lineage>
</organism>
<evidence type="ECO:0000313" key="13">
    <source>
        <dbReference type="Proteomes" id="UP000776650"/>
    </source>
</evidence>
<dbReference type="InterPro" id="IPR017871">
    <property type="entry name" value="ABC_transporter-like_CS"/>
</dbReference>
<dbReference type="RefSeq" id="WP_303912255.1">
    <property type="nucleotide sequence ID" value="NZ_DYXM01000142.1"/>
</dbReference>
<dbReference type="SUPFAM" id="SSF52540">
    <property type="entry name" value="P-loop containing nucleoside triphosphate hydrolases"/>
    <property type="match status" value="1"/>
</dbReference>
<dbReference type="FunFam" id="3.40.50.300:FF:000134">
    <property type="entry name" value="Iron-enterobactin ABC transporter ATP-binding protein"/>
    <property type="match status" value="1"/>
</dbReference>
<evidence type="ECO:0000256" key="9">
    <source>
        <dbReference type="ARBA" id="ARBA00023136"/>
    </source>
</evidence>
<evidence type="ECO:0000256" key="5">
    <source>
        <dbReference type="ARBA" id="ARBA00022741"/>
    </source>
</evidence>
<dbReference type="GO" id="GO:0005524">
    <property type="term" value="F:ATP binding"/>
    <property type="evidence" value="ECO:0007669"/>
    <property type="project" value="UniProtKB-KW"/>
</dbReference>
<reference evidence="12" key="2">
    <citation type="submission" date="2021-09" db="EMBL/GenBank/DDBJ databases">
        <authorList>
            <person name="Gilroy R."/>
        </authorList>
    </citation>
    <scope>NUCLEOTIDE SEQUENCE</scope>
    <source>
        <strain evidence="12">ChiGjej1B1-18357</strain>
    </source>
</reference>
<dbReference type="GO" id="GO:0006826">
    <property type="term" value="P:iron ion transport"/>
    <property type="evidence" value="ECO:0007669"/>
    <property type="project" value="UniProtKB-KW"/>
</dbReference>
<keyword evidence="5" id="KW-0547">Nucleotide-binding</keyword>
<evidence type="ECO:0000256" key="2">
    <source>
        <dbReference type="ARBA" id="ARBA00022448"/>
    </source>
</evidence>
<dbReference type="Gene3D" id="3.40.50.300">
    <property type="entry name" value="P-loop containing nucleotide triphosphate hydrolases"/>
    <property type="match status" value="1"/>
</dbReference>
<evidence type="ECO:0000256" key="6">
    <source>
        <dbReference type="ARBA" id="ARBA00022840"/>
    </source>
</evidence>
<feature type="domain" description="ABC transporter" evidence="11">
    <location>
        <begin position="23"/>
        <end position="259"/>
    </location>
</feature>
<proteinExistence type="predicted"/>
<dbReference type="EMBL" id="DYXM01000142">
    <property type="protein sequence ID" value="HJE90859.1"/>
    <property type="molecule type" value="Genomic_DNA"/>
</dbReference>
<dbReference type="GO" id="GO:0005886">
    <property type="term" value="C:plasma membrane"/>
    <property type="evidence" value="ECO:0007669"/>
    <property type="project" value="UniProtKB-SubCell"/>
</dbReference>
<dbReference type="InterPro" id="IPR051535">
    <property type="entry name" value="Siderophore_ABC-ATPase"/>
</dbReference>
<dbReference type="PROSITE" id="PS00211">
    <property type="entry name" value="ABC_TRANSPORTER_1"/>
    <property type="match status" value="1"/>
</dbReference>
<evidence type="ECO:0000256" key="3">
    <source>
        <dbReference type="ARBA" id="ARBA00022475"/>
    </source>
</evidence>
<keyword evidence="9" id="KW-0472">Membrane</keyword>
<reference evidence="12" key="1">
    <citation type="journal article" date="2021" name="PeerJ">
        <title>Extensive microbial diversity within the chicken gut microbiome revealed by metagenomics and culture.</title>
        <authorList>
            <person name="Gilroy R."/>
            <person name="Ravi A."/>
            <person name="Getino M."/>
            <person name="Pursley I."/>
            <person name="Horton D.L."/>
            <person name="Alikhan N.F."/>
            <person name="Baker D."/>
            <person name="Gharbi K."/>
            <person name="Hall N."/>
            <person name="Watson M."/>
            <person name="Adriaenssens E.M."/>
            <person name="Foster-Nyarko E."/>
            <person name="Jarju S."/>
            <person name="Secka A."/>
            <person name="Antonio M."/>
            <person name="Oren A."/>
            <person name="Chaudhuri R.R."/>
            <person name="La Ragione R."/>
            <person name="Hildebrand F."/>
            <person name="Pallen M.J."/>
        </authorList>
    </citation>
    <scope>NUCLEOTIDE SEQUENCE</scope>
    <source>
        <strain evidence="12">ChiGjej1B1-18357</strain>
    </source>
</reference>
<keyword evidence="4" id="KW-0410">Iron transport</keyword>
<evidence type="ECO:0000259" key="11">
    <source>
        <dbReference type="PROSITE" id="PS50893"/>
    </source>
</evidence>
<keyword evidence="3" id="KW-1003">Cell membrane</keyword>
<keyword evidence="6 12" id="KW-0067">ATP-binding</keyword>
<keyword evidence="7" id="KW-0408">Iron</keyword>
<comment type="caution">
    <text evidence="12">The sequence shown here is derived from an EMBL/GenBank/DDBJ whole genome shotgun (WGS) entry which is preliminary data.</text>
</comment>
<dbReference type="AlphaFoldDB" id="A0A921JY61"/>
<dbReference type="PANTHER" id="PTHR42771:SF2">
    <property type="entry name" value="IRON(3+)-HYDROXAMATE IMPORT ATP-BINDING PROTEIN FHUC"/>
    <property type="match status" value="1"/>
</dbReference>
<keyword evidence="8" id="KW-0406">Ion transport</keyword>
<dbReference type="PANTHER" id="PTHR42771">
    <property type="entry name" value="IRON(3+)-HYDROXAMATE IMPORT ATP-BINDING PROTEIN FHUC"/>
    <property type="match status" value="1"/>
</dbReference>
<evidence type="ECO:0000256" key="8">
    <source>
        <dbReference type="ARBA" id="ARBA00023065"/>
    </source>
</evidence>
<evidence type="ECO:0000256" key="10">
    <source>
        <dbReference type="SAM" id="MobiDB-lite"/>
    </source>
</evidence>
<protein>
    <submittedName>
        <fullName evidence="12">ABC transporter ATP-binding protein</fullName>
    </submittedName>
</protein>
<dbReference type="SMART" id="SM00382">
    <property type="entry name" value="AAA"/>
    <property type="match status" value="1"/>
</dbReference>
<sequence length="288" mass="30632">MSSNSDAAQGLRPQSPADSGATVTVTNLRSGYAAGPDVFAGVNLTARPGEVTTLLGPNGCGKSTLLRSISRLLEPREGEVKVDGSSVYGLRPKESAQLIALQPQTPIAPDGLTVGELVARGRYPHRARWRGESAHDREVIDAAVKDAELTEFVDRDVASLSGGQRQRAWFAMALAQETPVLLLDEPTTYLDPAHAIDMLNLVKKVARDGRTVVMVLHDLMLAGMFSDRMVMMRDGVVICDGNPAEVLTPANLESVYGLDAEIIDDAQGGYPIIVPRGSANGRVASEGC</sequence>
<name>A0A921JY61_9ACTN</name>
<keyword evidence="2" id="KW-0813">Transport</keyword>
<dbReference type="Pfam" id="PF00005">
    <property type="entry name" value="ABC_tran"/>
    <property type="match status" value="1"/>
</dbReference>
<evidence type="ECO:0000256" key="7">
    <source>
        <dbReference type="ARBA" id="ARBA00023004"/>
    </source>
</evidence>
<dbReference type="InterPro" id="IPR003439">
    <property type="entry name" value="ABC_transporter-like_ATP-bd"/>
</dbReference>
<dbReference type="InterPro" id="IPR027417">
    <property type="entry name" value="P-loop_NTPase"/>
</dbReference>
<evidence type="ECO:0000313" key="12">
    <source>
        <dbReference type="EMBL" id="HJE90859.1"/>
    </source>
</evidence>